<feature type="region of interest" description="Disordered" evidence="1">
    <location>
        <begin position="41"/>
        <end position="113"/>
    </location>
</feature>
<protein>
    <submittedName>
        <fullName evidence="2">Uncharacterized protein</fullName>
    </submittedName>
</protein>
<organism evidence="2 3">
    <name type="scientific">Lophiotrema nucula</name>
    <dbReference type="NCBI Taxonomy" id="690887"/>
    <lineage>
        <taxon>Eukaryota</taxon>
        <taxon>Fungi</taxon>
        <taxon>Dikarya</taxon>
        <taxon>Ascomycota</taxon>
        <taxon>Pezizomycotina</taxon>
        <taxon>Dothideomycetes</taxon>
        <taxon>Pleosporomycetidae</taxon>
        <taxon>Pleosporales</taxon>
        <taxon>Lophiotremataceae</taxon>
        <taxon>Lophiotrema</taxon>
    </lineage>
</organism>
<feature type="compositionally biased region" description="Basic and acidic residues" evidence="1">
    <location>
        <begin position="72"/>
        <end position="82"/>
    </location>
</feature>
<sequence>MPRVPILSSDGNYLGQRSVSRDEFPARLHSAIFGPGVSVSDSMRTTGDDIRSHARRGTTYGSTSAFPSSSRTRGDLEYRDYRTSGSRRSLPSGARHVDPSLDPRGNRGEWRNSDLVDADISRYGADPDVDPRAERRFMRDLGRRPGDPDSVGDMGLAGVDSRDFAYGRGSVSTRSGRNGYASPMGTRSIPLDTAVVGSSRRLTAGTGSRSGTHRGHRSSTMDFLDGGDERYYDQRDPRRR</sequence>
<feature type="compositionally biased region" description="Basic and acidic residues" evidence="1">
    <location>
        <begin position="227"/>
        <end position="240"/>
    </location>
</feature>
<keyword evidence="3" id="KW-1185">Reference proteome</keyword>
<feature type="compositionally biased region" description="Polar residues" evidence="1">
    <location>
        <begin position="59"/>
        <end position="71"/>
    </location>
</feature>
<dbReference type="EMBL" id="ML977311">
    <property type="protein sequence ID" value="KAF2122031.1"/>
    <property type="molecule type" value="Genomic_DNA"/>
</dbReference>
<evidence type="ECO:0000256" key="1">
    <source>
        <dbReference type="SAM" id="MobiDB-lite"/>
    </source>
</evidence>
<dbReference type="AlphaFoldDB" id="A0A6A5ZUY7"/>
<feature type="compositionally biased region" description="Basic and acidic residues" evidence="1">
    <location>
        <begin position="95"/>
        <end position="113"/>
    </location>
</feature>
<feature type="region of interest" description="Disordered" evidence="1">
    <location>
        <begin position="198"/>
        <end position="240"/>
    </location>
</feature>
<gene>
    <name evidence="2" type="ORF">BDV96DRAFT_593971</name>
</gene>
<accession>A0A6A5ZUY7</accession>
<evidence type="ECO:0000313" key="3">
    <source>
        <dbReference type="Proteomes" id="UP000799770"/>
    </source>
</evidence>
<proteinExistence type="predicted"/>
<evidence type="ECO:0000313" key="2">
    <source>
        <dbReference type="EMBL" id="KAF2122031.1"/>
    </source>
</evidence>
<dbReference type="Proteomes" id="UP000799770">
    <property type="component" value="Unassembled WGS sequence"/>
</dbReference>
<reference evidence="2" key="1">
    <citation type="journal article" date="2020" name="Stud. Mycol.">
        <title>101 Dothideomycetes genomes: a test case for predicting lifestyles and emergence of pathogens.</title>
        <authorList>
            <person name="Haridas S."/>
            <person name="Albert R."/>
            <person name="Binder M."/>
            <person name="Bloem J."/>
            <person name="Labutti K."/>
            <person name="Salamov A."/>
            <person name="Andreopoulos B."/>
            <person name="Baker S."/>
            <person name="Barry K."/>
            <person name="Bills G."/>
            <person name="Bluhm B."/>
            <person name="Cannon C."/>
            <person name="Castanera R."/>
            <person name="Culley D."/>
            <person name="Daum C."/>
            <person name="Ezra D."/>
            <person name="Gonzalez J."/>
            <person name="Henrissat B."/>
            <person name="Kuo A."/>
            <person name="Liang C."/>
            <person name="Lipzen A."/>
            <person name="Lutzoni F."/>
            <person name="Magnuson J."/>
            <person name="Mondo S."/>
            <person name="Nolan M."/>
            <person name="Ohm R."/>
            <person name="Pangilinan J."/>
            <person name="Park H.-J."/>
            <person name="Ramirez L."/>
            <person name="Alfaro M."/>
            <person name="Sun H."/>
            <person name="Tritt A."/>
            <person name="Yoshinaga Y."/>
            <person name="Zwiers L.-H."/>
            <person name="Turgeon B."/>
            <person name="Goodwin S."/>
            <person name="Spatafora J."/>
            <person name="Crous P."/>
            <person name="Grigoriev I."/>
        </authorList>
    </citation>
    <scope>NUCLEOTIDE SEQUENCE</scope>
    <source>
        <strain evidence="2">CBS 627.86</strain>
    </source>
</reference>
<name>A0A6A5ZUY7_9PLEO</name>